<proteinExistence type="predicted"/>
<dbReference type="Proteomes" id="UP001589688">
    <property type="component" value="Unassembled WGS sequence"/>
</dbReference>
<organism evidence="2 3">
    <name type="scientific">Hallella seregens ATCC 51272</name>
    <dbReference type="NCBI Taxonomy" id="1336250"/>
    <lineage>
        <taxon>Bacteria</taxon>
        <taxon>Pseudomonadati</taxon>
        <taxon>Bacteroidota</taxon>
        <taxon>Bacteroidia</taxon>
        <taxon>Bacteroidales</taxon>
        <taxon>Prevotellaceae</taxon>
        <taxon>Hallella</taxon>
    </lineage>
</organism>
<protein>
    <recommendedName>
        <fullName evidence="4">NADP-dependent oxidoreductase domain-containing protein</fullName>
    </recommendedName>
</protein>
<feature type="region of interest" description="Disordered" evidence="1">
    <location>
        <begin position="19"/>
        <end position="48"/>
    </location>
</feature>
<reference evidence="2 3" key="1">
    <citation type="submission" date="2024-09" db="EMBL/GenBank/DDBJ databases">
        <authorList>
            <person name="Sun Q."/>
            <person name="Mori K."/>
        </authorList>
    </citation>
    <scope>NUCLEOTIDE SEQUENCE [LARGE SCALE GENOMIC DNA]</scope>
    <source>
        <strain evidence="2 3">ATCC 51272</strain>
    </source>
</reference>
<evidence type="ECO:0000313" key="2">
    <source>
        <dbReference type="EMBL" id="MFB9897429.1"/>
    </source>
</evidence>
<gene>
    <name evidence="2" type="ORF">ACFFK8_06365</name>
</gene>
<name>A0ABV5ZLF9_9BACT</name>
<evidence type="ECO:0000313" key="3">
    <source>
        <dbReference type="Proteomes" id="UP001589688"/>
    </source>
</evidence>
<evidence type="ECO:0000256" key="1">
    <source>
        <dbReference type="SAM" id="MobiDB-lite"/>
    </source>
</evidence>
<dbReference type="EMBL" id="JBHLZF010000002">
    <property type="protein sequence ID" value="MFB9897429.1"/>
    <property type="molecule type" value="Genomic_DNA"/>
</dbReference>
<evidence type="ECO:0008006" key="4">
    <source>
        <dbReference type="Google" id="ProtNLM"/>
    </source>
</evidence>
<keyword evidence="3" id="KW-1185">Reference proteome</keyword>
<accession>A0ABV5ZLF9</accession>
<comment type="caution">
    <text evidence="2">The sequence shown here is derived from an EMBL/GenBank/DDBJ whole genome shotgun (WGS) entry which is preliminary data.</text>
</comment>
<sequence>MKKDSSSGHIKNSAWGINYFDTSPVYSDSEETHGQSGKEPAHSDPERA</sequence>
<dbReference type="RefSeq" id="WP_005843623.1">
    <property type="nucleotide sequence ID" value="NZ_JADU01000024.1"/>
</dbReference>
<feature type="compositionally biased region" description="Basic and acidic residues" evidence="1">
    <location>
        <begin position="39"/>
        <end position="48"/>
    </location>
</feature>